<dbReference type="EMBL" id="MGGP01000004">
    <property type="protein sequence ID" value="OGM33298.1"/>
    <property type="molecule type" value="Genomic_DNA"/>
</dbReference>
<dbReference type="Proteomes" id="UP000178870">
    <property type="component" value="Unassembled WGS sequence"/>
</dbReference>
<feature type="transmembrane region" description="Helical" evidence="1">
    <location>
        <begin position="340"/>
        <end position="359"/>
    </location>
</feature>
<feature type="transmembrane region" description="Helical" evidence="1">
    <location>
        <begin position="123"/>
        <end position="142"/>
    </location>
</feature>
<keyword evidence="1" id="KW-1133">Transmembrane helix</keyword>
<feature type="transmembrane region" description="Helical" evidence="1">
    <location>
        <begin position="98"/>
        <end position="117"/>
    </location>
</feature>
<feature type="transmembrane region" description="Helical" evidence="1">
    <location>
        <begin position="472"/>
        <end position="489"/>
    </location>
</feature>
<gene>
    <name evidence="2" type="ORF">A2803_05530</name>
</gene>
<evidence type="ECO:0000313" key="2">
    <source>
        <dbReference type="EMBL" id="OGM33298.1"/>
    </source>
</evidence>
<feature type="transmembrane region" description="Helical" evidence="1">
    <location>
        <begin position="154"/>
        <end position="179"/>
    </location>
</feature>
<sequence length="776" mass="87452">MNRQLFLIPLFFIGLGVFFLHKAILGSEIALPGDVLIGHYYPWRDYVWDGRESGYPIKNFDLNDAVVQFFPWRKFSVEQISAGVIPFRNPYNFLGTPHLANVATAVFYPLSIVFYVLPFFTAWDIFIVLQIILAGFFMYLYLNNLKLGNLTALYGGVTFALSSLIVTTLEFGVIGHTVLWAPLILYSIDKLLETQKARYLVIGTFAIFCLALAGFVQMAIYVYTLALVYFLFRAKRRDYIYLGLFIFPFLLAGFQLLPFAQTAVGSSRIAGYFADFSDARKYLMPVNRLVGAIIPDFYGSPATGNFFGGISYTEFAFYLGIPVVIFSLFALSLKQKSFQIKFWALALGLSLVLTLSNPISRLIHSLNIPIYSSLLPSRLLSIITICLVVLSALGISEFQKHLHKNTKEVKKLVKVVALVFFVFIFFALDALVLYRLDPGKGAVSLRNIVVPFFVFVITAISFIFARVNFKIWMYFLILVTLVDLTRQGWKYNTFIDESLVFPKTGSLEFLESQKVPPRVVMTHQELLPAEANVYYGFSLLGGYDSVHSAKTEKLLNTLNYQDVNSERVSGRVVFVSSLTSRSYDILSPDYYLVLNDNHEKIGNNMELVFSEGRTELYRNLDSFERAYVASHIEKVSEGEALSKVLAMAMTRQKVAYVTEDIGIADVDGQGAAELISDKVNELAVSIDTNSEAVIVVNEAFDKSWTAMNSATGEEVDLFEVNYNLIGFVAPPGNYDVKFTYSPKSFFTGVDVSLASLFVFVGYLVSFRSFRSRFRRL</sequence>
<protein>
    <recommendedName>
        <fullName evidence="4">Membrane protein 6-pyruvoyl-tetrahydropterin synthase-related domain-containing protein</fullName>
    </recommendedName>
</protein>
<evidence type="ECO:0008006" key="4">
    <source>
        <dbReference type="Google" id="ProtNLM"/>
    </source>
</evidence>
<accession>A0A1F7Z305</accession>
<feature type="transmembrane region" description="Helical" evidence="1">
    <location>
        <begin position="745"/>
        <end position="766"/>
    </location>
</feature>
<feature type="transmembrane region" description="Helical" evidence="1">
    <location>
        <begin position="315"/>
        <end position="333"/>
    </location>
</feature>
<organism evidence="2 3">
    <name type="scientific">Candidatus Woesebacteria bacterium RIFCSPHIGHO2_01_FULL_44_21</name>
    <dbReference type="NCBI Taxonomy" id="1802503"/>
    <lineage>
        <taxon>Bacteria</taxon>
        <taxon>Candidatus Woeseibacteriota</taxon>
    </lineage>
</organism>
<keyword evidence="1" id="KW-0472">Membrane</keyword>
<feature type="transmembrane region" description="Helical" evidence="1">
    <location>
        <begin position="199"/>
        <end position="232"/>
    </location>
</feature>
<name>A0A1F7Z305_9BACT</name>
<feature type="transmembrane region" description="Helical" evidence="1">
    <location>
        <begin position="415"/>
        <end position="436"/>
    </location>
</feature>
<keyword evidence="1" id="KW-0812">Transmembrane</keyword>
<reference evidence="2 3" key="1">
    <citation type="journal article" date="2016" name="Nat. Commun.">
        <title>Thousands of microbial genomes shed light on interconnected biogeochemical processes in an aquifer system.</title>
        <authorList>
            <person name="Anantharaman K."/>
            <person name="Brown C.T."/>
            <person name="Hug L.A."/>
            <person name="Sharon I."/>
            <person name="Castelle C.J."/>
            <person name="Probst A.J."/>
            <person name="Thomas B.C."/>
            <person name="Singh A."/>
            <person name="Wilkins M.J."/>
            <person name="Karaoz U."/>
            <person name="Brodie E.L."/>
            <person name="Williams K.H."/>
            <person name="Hubbard S.S."/>
            <person name="Banfield J.F."/>
        </authorList>
    </citation>
    <scope>NUCLEOTIDE SEQUENCE [LARGE SCALE GENOMIC DNA]</scope>
</reference>
<comment type="caution">
    <text evidence="2">The sequence shown here is derived from an EMBL/GenBank/DDBJ whole genome shotgun (WGS) entry which is preliminary data.</text>
</comment>
<dbReference type="PANTHER" id="PTHR38454">
    <property type="entry name" value="INTEGRAL MEMBRANE PROTEIN-RELATED"/>
    <property type="match status" value="1"/>
</dbReference>
<proteinExistence type="predicted"/>
<feature type="transmembrane region" description="Helical" evidence="1">
    <location>
        <begin position="448"/>
        <end position="465"/>
    </location>
</feature>
<feature type="transmembrane region" description="Helical" evidence="1">
    <location>
        <begin position="379"/>
        <end position="395"/>
    </location>
</feature>
<evidence type="ECO:0000313" key="3">
    <source>
        <dbReference type="Proteomes" id="UP000178870"/>
    </source>
</evidence>
<feature type="transmembrane region" description="Helical" evidence="1">
    <location>
        <begin position="6"/>
        <end position="25"/>
    </location>
</feature>
<feature type="transmembrane region" description="Helical" evidence="1">
    <location>
        <begin position="239"/>
        <end position="257"/>
    </location>
</feature>
<evidence type="ECO:0000256" key="1">
    <source>
        <dbReference type="SAM" id="Phobius"/>
    </source>
</evidence>
<dbReference type="InterPro" id="IPR018580">
    <property type="entry name" value="Uncharacterised_YfhO"/>
</dbReference>
<dbReference type="AlphaFoldDB" id="A0A1F7Z305"/>
<dbReference type="PANTHER" id="PTHR38454:SF1">
    <property type="entry name" value="INTEGRAL MEMBRANE PROTEIN"/>
    <property type="match status" value="1"/>
</dbReference>